<dbReference type="EMBL" id="CAXDID020000074">
    <property type="protein sequence ID" value="CAL6015724.1"/>
    <property type="molecule type" value="Genomic_DNA"/>
</dbReference>
<keyword evidence="3" id="KW-1185">Reference proteome</keyword>
<evidence type="ECO:0000313" key="3">
    <source>
        <dbReference type="Proteomes" id="UP001642409"/>
    </source>
</evidence>
<reference evidence="1" key="1">
    <citation type="submission" date="2023-06" db="EMBL/GenBank/DDBJ databases">
        <authorList>
            <person name="Kurt Z."/>
        </authorList>
    </citation>
    <scope>NUCLEOTIDE SEQUENCE</scope>
</reference>
<protein>
    <submittedName>
        <fullName evidence="1">Uncharacterized protein</fullName>
    </submittedName>
</protein>
<evidence type="ECO:0000313" key="1">
    <source>
        <dbReference type="EMBL" id="CAI9930023.1"/>
    </source>
</evidence>
<name>A0AA86P1T4_9EUKA</name>
<dbReference type="Proteomes" id="UP001642409">
    <property type="component" value="Unassembled WGS sequence"/>
</dbReference>
<dbReference type="EMBL" id="CATOUU010000444">
    <property type="protein sequence ID" value="CAI9930023.1"/>
    <property type="molecule type" value="Genomic_DNA"/>
</dbReference>
<organism evidence="1">
    <name type="scientific">Hexamita inflata</name>
    <dbReference type="NCBI Taxonomy" id="28002"/>
    <lineage>
        <taxon>Eukaryota</taxon>
        <taxon>Metamonada</taxon>
        <taxon>Diplomonadida</taxon>
        <taxon>Hexamitidae</taxon>
        <taxon>Hexamitinae</taxon>
        <taxon>Hexamita</taxon>
    </lineage>
</organism>
<accession>A0AA86P1T4</accession>
<dbReference type="AlphaFoldDB" id="A0AA86P1T4"/>
<sequence length="896" mass="107450">MNIQNMIRLHPSIDVYLQFCEGEFKLYSKYQGKVLYSFQPTKVQIKNVQNYQLYQGKLYVQACDLYVLQDFDLELVVQLPPNSQFFTFCKQMYVISYKTVYQILDNQLVHVMDFQHNTEVFQFGTFVFFKQNEIFYSCQTKNNEFTMNYNHGIKVEGDLVFHGSGLCLFKIDNVYNCFNLMTGQCRQKQFKEIIYTAGCCGTQIRNDIANKLFGFHYALDVKNIFNSHFESNSSSDYMRQLLKMCNKCEFRIKDQEMIDWEIENIRQNTIPFQKLKYCFKIENQNRSLVFVDQDLYVIDENRNILKRIFLNLDIKSNDYQPALCNGKIYIQYGNDLLVLEQDKLVFICEMPSYELGLFTHFNNLFYLSNYKIYILNNNKFKLYIQSFYNQIMQLSNQIRIQTSHLILSVTENFSETKIIHYVKSKYFYNQILYNKLILVYYDKISYSQNIQIVDLLSNFTHSYKTKEFTEQHVKYQKEFNNFGVRLKQQLCAKYNIQQQEDMPEVTNCNDICNNSVTQLDVQINTENILYSNPQSTLQFYQYINILPVIQPNLYAVIEDGFLHYVDFNNTILHRIPVDFNGCFINSSNKQFDFHKNISQQQIVISKGNIYIFNYEKLYQLQFSDNKFNVQFVTDIPLKEHYKDLKYYYFSFEDSLYVILKNDIYVLMDNQFILHQTLAIQQSINYIHELYSTAKTSKLQHTSNYQAIQFCNNVYIIYQTNIYILKTKINKQFKLQKLYYQQYPLSIITVCGGLAIFESQYKRLYLNMIISEIKELHRNDLEYLRKNNSYEIKPMGLQFKSQILNQFIDDSFENNIFDHYQAYISEIMNNHFAFRIFQKQLYSKQYNFYQINRLYNIIEQKIHSQQQTIMLALNSALERQAYYSQIFDQICFNNESQ</sequence>
<evidence type="ECO:0000313" key="2">
    <source>
        <dbReference type="EMBL" id="CAL6015724.1"/>
    </source>
</evidence>
<reference evidence="2 3" key="2">
    <citation type="submission" date="2024-07" db="EMBL/GenBank/DDBJ databases">
        <authorList>
            <person name="Akdeniz Z."/>
        </authorList>
    </citation>
    <scope>NUCLEOTIDE SEQUENCE [LARGE SCALE GENOMIC DNA]</scope>
</reference>
<proteinExistence type="predicted"/>
<comment type="caution">
    <text evidence="1">The sequence shown here is derived from an EMBL/GenBank/DDBJ whole genome shotgun (WGS) entry which is preliminary data.</text>
</comment>
<gene>
    <name evidence="1" type="ORF">HINF_LOCUS17668</name>
    <name evidence="2" type="ORF">HINF_LOCUS25112</name>
</gene>